<keyword evidence="1" id="KW-0812">Transmembrane</keyword>
<feature type="transmembrane region" description="Helical" evidence="1">
    <location>
        <begin position="105"/>
        <end position="138"/>
    </location>
</feature>
<gene>
    <name evidence="2" type="ORF">KC01_LOCUS20332</name>
</gene>
<keyword evidence="1" id="KW-0472">Membrane</keyword>
<evidence type="ECO:0000256" key="1">
    <source>
        <dbReference type="SAM" id="Phobius"/>
    </source>
</evidence>
<dbReference type="EMBL" id="OZ035841">
    <property type="protein sequence ID" value="CAL1590889.1"/>
    <property type="molecule type" value="Genomic_DNA"/>
</dbReference>
<dbReference type="AlphaFoldDB" id="A0AAV2KU72"/>
<evidence type="ECO:0000313" key="3">
    <source>
        <dbReference type="Proteomes" id="UP001497482"/>
    </source>
</evidence>
<dbReference type="Proteomes" id="UP001497482">
    <property type="component" value="Chromosome 19"/>
</dbReference>
<dbReference type="InterPro" id="IPR040350">
    <property type="entry name" value="TMEM272"/>
</dbReference>
<dbReference type="PANTHER" id="PTHR33444">
    <property type="entry name" value="SI:DKEY-19B23.12-RELATED"/>
    <property type="match status" value="1"/>
</dbReference>
<name>A0AAV2KU72_KNICA</name>
<keyword evidence="3" id="KW-1185">Reference proteome</keyword>
<dbReference type="PANTHER" id="PTHR33444:SF2">
    <property type="entry name" value="MARVEL DOMAIN-CONTAINING PROTEIN"/>
    <property type="match status" value="1"/>
</dbReference>
<organism evidence="2 3">
    <name type="scientific">Knipowitschia caucasica</name>
    <name type="common">Caucasian dwarf goby</name>
    <name type="synonym">Pomatoschistus caucasicus</name>
    <dbReference type="NCBI Taxonomy" id="637954"/>
    <lineage>
        <taxon>Eukaryota</taxon>
        <taxon>Metazoa</taxon>
        <taxon>Chordata</taxon>
        <taxon>Craniata</taxon>
        <taxon>Vertebrata</taxon>
        <taxon>Euteleostomi</taxon>
        <taxon>Actinopterygii</taxon>
        <taxon>Neopterygii</taxon>
        <taxon>Teleostei</taxon>
        <taxon>Neoteleostei</taxon>
        <taxon>Acanthomorphata</taxon>
        <taxon>Gobiaria</taxon>
        <taxon>Gobiiformes</taxon>
        <taxon>Gobioidei</taxon>
        <taxon>Gobiidae</taxon>
        <taxon>Gobiinae</taxon>
        <taxon>Knipowitschia</taxon>
    </lineage>
</organism>
<keyword evidence="1" id="KW-1133">Transmembrane helix</keyword>
<feature type="transmembrane region" description="Helical" evidence="1">
    <location>
        <begin position="20"/>
        <end position="43"/>
    </location>
</feature>
<accession>A0AAV2KU72</accession>
<evidence type="ECO:0000313" key="2">
    <source>
        <dbReference type="EMBL" id="CAL1590889.1"/>
    </source>
</evidence>
<protein>
    <submittedName>
        <fullName evidence="2">Uncharacterized protein</fullName>
    </submittedName>
</protein>
<proteinExistence type="predicted"/>
<sequence length="150" mass="17018">MLTLCATYLEECPKEPYIPIYLVVMGAVILETFGLIVILLICLPSAKPQNPRRRDHLPLPPRPLLRLDLPHLLLCLLLVHCWVYEPNYVKNGTMADSTYCHKTVYLFTFWTTTLVYILLGVYVSGICCVFICSVLICISQSSNPDPEDQS</sequence>
<reference evidence="2 3" key="1">
    <citation type="submission" date="2024-04" db="EMBL/GenBank/DDBJ databases">
        <authorList>
            <person name="Waldvogel A.-M."/>
            <person name="Schoenle A."/>
        </authorList>
    </citation>
    <scope>NUCLEOTIDE SEQUENCE [LARGE SCALE GENOMIC DNA]</scope>
</reference>